<evidence type="ECO:0000313" key="5">
    <source>
        <dbReference type="Proteomes" id="UP000243547"/>
    </source>
</evidence>
<dbReference type="OrthoDB" id="9800565at2"/>
<dbReference type="InterPro" id="IPR053193">
    <property type="entry name" value="MetalloPDE_YfcE-like"/>
</dbReference>
<evidence type="ECO:0000256" key="2">
    <source>
        <dbReference type="RuleBase" id="RU362039"/>
    </source>
</evidence>
<dbReference type="InterPro" id="IPR000979">
    <property type="entry name" value="Phosphodiesterase_MJ0936/Vps29"/>
</dbReference>
<dbReference type="RefSeq" id="WP_072905485.1">
    <property type="nucleotide sequence ID" value="NZ_FRAI01000005.1"/>
</dbReference>
<proteinExistence type="inferred from homology"/>
<organism evidence="4 5">
    <name type="scientific">Anaerobranca californiensis DSM 14826</name>
    <dbReference type="NCBI Taxonomy" id="1120989"/>
    <lineage>
        <taxon>Bacteria</taxon>
        <taxon>Bacillati</taxon>
        <taxon>Bacillota</taxon>
        <taxon>Clostridia</taxon>
        <taxon>Eubacteriales</taxon>
        <taxon>Proteinivoracaceae</taxon>
        <taxon>Anaerobranca</taxon>
    </lineage>
</organism>
<dbReference type="AlphaFoldDB" id="A0A1M6KPY6"/>
<name>A0A1M6KPY6_9FIRM</name>
<comment type="similarity">
    <text evidence="1 2">Belongs to the metallophosphoesterase superfamily. YfcE family.</text>
</comment>
<dbReference type="InterPro" id="IPR029052">
    <property type="entry name" value="Metallo-depent_PP-like"/>
</dbReference>
<keyword evidence="5" id="KW-1185">Reference proteome</keyword>
<sequence>MKIGVISDTHGVVSVWDKVMEEFFNDVNLIIHCGDVLYHGPRNPIVEGYNPALLSQRLNSLKTPIIFAKGNCDAEVDQMVLEHPLQNPYVLMIVDGKKILAHHGHTLSYGDKVKLAQKYNIDIFITGHTHIAEIYKDGKTVFLNPGSPSLTKGEYSTVAIIESQGIKIFDINSKLKLEEYTF</sequence>
<protein>
    <recommendedName>
        <fullName evidence="2">Phosphoesterase</fullName>
        <ecNumber evidence="2">3.1.4.-</ecNumber>
    </recommendedName>
</protein>
<comment type="cofactor">
    <cofactor evidence="2">
        <name>a divalent metal cation</name>
        <dbReference type="ChEBI" id="CHEBI:60240"/>
    </cofactor>
</comment>
<dbReference type="GO" id="GO:0016787">
    <property type="term" value="F:hydrolase activity"/>
    <property type="evidence" value="ECO:0007669"/>
    <property type="project" value="UniProtKB-UniRule"/>
</dbReference>
<dbReference type="NCBIfam" id="TIGR00040">
    <property type="entry name" value="yfcE"/>
    <property type="match status" value="1"/>
</dbReference>
<dbReference type="CDD" id="cd00841">
    <property type="entry name" value="MPP_YfcE"/>
    <property type="match status" value="1"/>
</dbReference>
<evidence type="ECO:0000313" key="4">
    <source>
        <dbReference type="EMBL" id="SHJ60962.1"/>
    </source>
</evidence>
<evidence type="ECO:0000256" key="1">
    <source>
        <dbReference type="ARBA" id="ARBA00008950"/>
    </source>
</evidence>
<dbReference type="EMBL" id="FRAI01000005">
    <property type="protein sequence ID" value="SHJ60962.1"/>
    <property type="molecule type" value="Genomic_DNA"/>
</dbReference>
<dbReference type="Pfam" id="PF12850">
    <property type="entry name" value="Metallophos_2"/>
    <property type="match status" value="1"/>
</dbReference>
<dbReference type="NCBIfam" id="NF006988">
    <property type="entry name" value="PRK09453.1"/>
    <property type="match status" value="1"/>
</dbReference>
<dbReference type="EC" id="3.1.4.-" evidence="2"/>
<accession>A0A1M6KPY6</accession>
<dbReference type="GO" id="GO:0046872">
    <property type="term" value="F:metal ion binding"/>
    <property type="evidence" value="ECO:0007669"/>
    <property type="project" value="UniProtKB-KW"/>
</dbReference>
<feature type="domain" description="Calcineurin-like phosphoesterase" evidence="3">
    <location>
        <begin position="1"/>
        <end position="162"/>
    </location>
</feature>
<dbReference type="InterPro" id="IPR041802">
    <property type="entry name" value="MPP_YfcE"/>
</dbReference>
<keyword evidence="2" id="KW-0479">Metal-binding</keyword>
<dbReference type="Gene3D" id="3.60.21.10">
    <property type="match status" value="1"/>
</dbReference>
<dbReference type="Proteomes" id="UP000243547">
    <property type="component" value="Unassembled WGS sequence"/>
</dbReference>
<dbReference type="PANTHER" id="PTHR43165:SF1">
    <property type="entry name" value="PHOSPHODIESTERASE MJ0936"/>
    <property type="match status" value="1"/>
</dbReference>
<reference evidence="5" key="1">
    <citation type="submission" date="2016-11" db="EMBL/GenBank/DDBJ databases">
        <authorList>
            <person name="Varghese N."/>
            <person name="Submissions S."/>
        </authorList>
    </citation>
    <scope>NUCLEOTIDE SEQUENCE [LARGE SCALE GENOMIC DNA]</scope>
    <source>
        <strain evidence="5">DSM 14826</strain>
    </source>
</reference>
<evidence type="ECO:0000259" key="3">
    <source>
        <dbReference type="Pfam" id="PF12850"/>
    </source>
</evidence>
<dbReference type="PANTHER" id="PTHR43165">
    <property type="entry name" value="METALLOPHOSPHOESTERASE"/>
    <property type="match status" value="1"/>
</dbReference>
<dbReference type="STRING" id="1120989.SAMN02745227_00206"/>
<dbReference type="SUPFAM" id="SSF56300">
    <property type="entry name" value="Metallo-dependent phosphatases"/>
    <property type="match status" value="1"/>
</dbReference>
<gene>
    <name evidence="4" type="ORF">SAMN02745227_00206</name>
</gene>
<dbReference type="InterPro" id="IPR024654">
    <property type="entry name" value="Calcineurin-like_PHP_lpxH"/>
</dbReference>